<feature type="transmembrane region" description="Helical" evidence="1">
    <location>
        <begin position="95"/>
        <end position="115"/>
    </location>
</feature>
<organism evidence="2 3">
    <name type="scientific">Thermoproteota archaeon</name>
    <dbReference type="NCBI Taxonomy" id="2056631"/>
    <lineage>
        <taxon>Archaea</taxon>
        <taxon>Thermoproteota</taxon>
    </lineage>
</organism>
<comment type="caution">
    <text evidence="2">The sequence shown here is derived from an EMBL/GenBank/DDBJ whole genome shotgun (WGS) entry which is preliminary data.</text>
</comment>
<evidence type="ECO:0008006" key="4">
    <source>
        <dbReference type="Google" id="ProtNLM"/>
    </source>
</evidence>
<reference evidence="2 3" key="1">
    <citation type="submission" date="2018-06" db="EMBL/GenBank/DDBJ databases">
        <title>Extensive metabolic versatility and redundancy in microbially diverse, dynamic hydrothermal sediments.</title>
        <authorList>
            <person name="Dombrowski N."/>
            <person name="Teske A."/>
            <person name="Baker B.J."/>
        </authorList>
    </citation>
    <scope>NUCLEOTIDE SEQUENCE [LARGE SCALE GENOMIC DNA]</scope>
    <source>
        <strain evidence="2">B20_G2</strain>
    </source>
</reference>
<keyword evidence="1" id="KW-0472">Membrane</keyword>
<keyword evidence="1" id="KW-0812">Transmembrane</keyword>
<proteinExistence type="predicted"/>
<feature type="transmembrane region" description="Helical" evidence="1">
    <location>
        <begin position="159"/>
        <end position="179"/>
    </location>
</feature>
<dbReference type="Proteomes" id="UP000269499">
    <property type="component" value="Unassembled WGS sequence"/>
</dbReference>
<gene>
    <name evidence="2" type="ORF">DRJ26_05190</name>
</gene>
<name>A0A497EX66_9CREN</name>
<feature type="transmembrane region" description="Helical" evidence="1">
    <location>
        <begin position="122"/>
        <end position="144"/>
    </location>
</feature>
<dbReference type="EMBL" id="QMRA01000139">
    <property type="protein sequence ID" value="RLE51984.1"/>
    <property type="molecule type" value="Genomic_DNA"/>
</dbReference>
<keyword evidence="1" id="KW-1133">Transmembrane helix</keyword>
<accession>A0A497EX66</accession>
<feature type="transmembrane region" description="Helical" evidence="1">
    <location>
        <begin position="63"/>
        <end position="83"/>
    </location>
</feature>
<sequence length="350" mass="39178">MLILYSSSLYVIDCFLSYNLLLELFLWISLLIGIALTCIGIYLFARSIRFKDMVYARLVKRRVFIISCVVIGVIIVYSLVRVASDLEVQLENLNVLNVIMPTLSFALSMVFFVLLSSSRVYSLALSIPLESFACSIAMFGLFSLTDMFHYLTSDLGLKFLSQAFSIIAPLMLLTGIFLMSKFEVEILDAYGVKAVQSILFEADPLSAWPSEILNNIRRHCRGRFLVLVTRPASILASEVKSDIIALTDPSSTYPQHLGGGVYKISPEATHILNFVSRVKKEHLKPMCLIFDSLTDVIATLGVKESYRIARDILSLLGADDVAIFVLFPRAHDESEVALMRTLFAQRVEVT</sequence>
<feature type="transmembrane region" description="Helical" evidence="1">
    <location>
        <begin position="20"/>
        <end position="43"/>
    </location>
</feature>
<evidence type="ECO:0000256" key="1">
    <source>
        <dbReference type="SAM" id="Phobius"/>
    </source>
</evidence>
<evidence type="ECO:0000313" key="2">
    <source>
        <dbReference type="EMBL" id="RLE51984.1"/>
    </source>
</evidence>
<dbReference type="AlphaFoldDB" id="A0A497EX66"/>
<protein>
    <recommendedName>
        <fullName evidence="4">DUF835 domain-containing protein</fullName>
    </recommendedName>
</protein>
<evidence type="ECO:0000313" key="3">
    <source>
        <dbReference type="Proteomes" id="UP000269499"/>
    </source>
</evidence>